<organism evidence="2 3">
    <name type="scientific">Jaapia argillacea MUCL 33604</name>
    <dbReference type="NCBI Taxonomy" id="933084"/>
    <lineage>
        <taxon>Eukaryota</taxon>
        <taxon>Fungi</taxon>
        <taxon>Dikarya</taxon>
        <taxon>Basidiomycota</taxon>
        <taxon>Agaricomycotina</taxon>
        <taxon>Agaricomycetes</taxon>
        <taxon>Agaricomycetidae</taxon>
        <taxon>Jaapiales</taxon>
        <taxon>Jaapiaceae</taxon>
        <taxon>Jaapia</taxon>
    </lineage>
</organism>
<dbReference type="Gene3D" id="1.20.1280.50">
    <property type="match status" value="1"/>
</dbReference>
<dbReference type="EMBL" id="KL197712">
    <property type="protein sequence ID" value="KDQ61415.1"/>
    <property type="molecule type" value="Genomic_DNA"/>
</dbReference>
<gene>
    <name evidence="2" type="ORF">JAAARDRAFT_203934</name>
</gene>
<dbReference type="PROSITE" id="PS50181">
    <property type="entry name" value="FBOX"/>
    <property type="match status" value="1"/>
</dbReference>
<accession>A0A067Q5L4</accession>
<name>A0A067Q5L4_9AGAM</name>
<dbReference type="HOGENOM" id="CLU_024199_2_2_1"/>
<dbReference type="STRING" id="933084.A0A067Q5L4"/>
<dbReference type="OrthoDB" id="2269034at2759"/>
<dbReference type="InParanoid" id="A0A067Q5L4"/>
<dbReference type="Proteomes" id="UP000027265">
    <property type="component" value="Unassembled WGS sequence"/>
</dbReference>
<proteinExistence type="predicted"/>
<evidence type="ECO:0000313" key="3">
    <source>
        <dbReference type="Proteomes" id="UP000027265"/>
    </source>
</evidence>
<reference evidence="3" key="1">
    <citation type="journal article" date="2014" name="Proc. Natl. Acad. Sci. U.S.A.">
        <title>Extensive sampling of basidiomycete genomes demonstrates inadequacy of the white-rot/brown-rot paradigm for wood decay fungi.</title>
        <authorList>
            <person name="Riley R."/>
            <person name="Salamov A.A."/>
            <person name="Brown D.W."/>
            <person name="Nagy L.G."/>
            <person name="Floudas D."/>
            <person name="Held B.W."/>
            <person name="Levasseur A."/>
            <person name="Lombard V."/>
            <person name="Morin E."/>
            <person name="Otillar R."/>
            <person name="Lindquist E.A."/>
            <person name="Sun H."/>
            <person name="LaButti K.M."/>
            <person name="Schmutz J."/>
            <person name="Jabbour D."/>
            <person name="Luo H."/>
            <person name="Baker S.E."/>
            <person name="Pisabarro A.G."/>
            <person name="Walton J.D."/>
            <person name="Blanchette R.A."/>
            <person name="Henrissat B."/>
            <person name="Martin F."/>
            <person name="Cullen D."/>
            <person name="Hibbett D.S."/>
            <person name="Grigoriev I.V."/>
        </authorList>
    </citation>
    <scope>NUCLEOTIDE SEQUENCE [LARGE SCALE GENOMIC DNA]</scope>
    <source>
        <strain evidence="3">MUCL 33604</strain>
    </source>
</reference>
<protein>
    <recommendedName>
        <fullName evidence="1">F-box domain-containing protein</fullName>
    </recommendedName>
</protein>
<dbReference type="InterPro" id="IPR001810">
    <property type="entry name" value="F-box_dom"/>
</dbReference>
<sequence length="658" mass="72615">MTTPQRQPLDGAIHSAGCVNPLLSDVTDQVAVVQPHYPIIHPSLLQKMAQHRSFLSDPQSDTALATIDSDIASHFESIRQLCTKRNSLVPVSRLPPEVLANIFQHATQSDLSLGFALGSPAVWWIAITYVCRCWREVALATPSLWCSLPFHRPKWVPEMIARSKIAPLQVEVASESSRVLPQIRMALEHMPRIRVLGLELRASDFRTLPLTSPAPLLHTLKLFNWITEDPLPIPENAFDLVTPSLRQLELTGCAPSWDSPMFSGLTCLRLHTSFDLVSARPSFTRLPEILGSNPLLESLSLINCLPPVSTDSRPSSPPILLPMLTKLHLEGEALCCSLLVSSLSVPPIIALKLSSFASTSSRFTSLFASAKKLIISTSVLCLEISTSWTRATVTLKGYDRPFPSSHIIPEEIDTTKGASVHWDRTPHIEFCLRLSEVLSEARSECAEKILTEGCSLMDLTRLEEIHADTDVHMTKGTINESWWRRLFEKLQRVKTLTVSGRACFPALFALGKSVEQTKSGMETVKPGRAAIVLAGSPSRLSSAPTTRIGGPILLPNLTTLSINFADLDEAFYRSASQISAPFIDVLKKMLKWRKKYGKRVEKLLLGGCSHTDLDVLDGIWATVGDIGWDGEDCAKDESDEDYYVLDTDVDPLDSDSSD</sequence>
<dbReference type="AlphaFoldDB" id="A0A067Q5L4"/>
<evidence type="ECO:0000313" key="2">
    <source>
        <dbReference type="EMBL" id="KDQ61415.1"/>
    </source>
</evidence>
<dbReference type="SUPFAM" id="SSF52047">
    <property type="entry name" value="RNI-like"/>
    <property type="match status" value="1"/>
</dbReference>
<evidence type="ECO:0000259" key="1">
    <source>
        <dbReference type="PROSITE" id="PS50181"/>
    </source>
</evidence>
<dbReference type="Pfam" id="PF12937">
    <property type="entry name" value="F-box-like"/>
    <property type="match status" value="1"/>
</dbReference>
<keyword evidence="3" id="KW-1185">Reference proteome</keyword>
<feature type="domain" description="F-box" evidence="1">
    <location>
        <begin position="88"/>
        <end position="148"/>
    </location>
</feature>